<organism evidence="2 3">
    <name type="scientific">Trifolium medium</name>
    <dbReference type="NCBI Taxonomy" id="97028"/>
    <lineage>
        <taxon>Eukaryota</taxon>
        <taxon>Viridiplantae</taxon>
        <taxon>Streptophyta</taxon>
        <taxon>Embryophyta</taxon>
        <taxon>Tracheophyta</taxon>
        <taxon>Spermatophyta</taxon>
        <taxon>Magnoliopsida</taxon>
        <taxon>eudicotyledons</taxon>
        <taxon>Gunneridae</taxon>
        <taxon>Pentapetalae</taxon>
        <taxon>rosids</taxon>
        <taxon>fabids</taxon>
        <taxon>Fabales</taxon>
        <taxon>Fabaceae</taxon>
        <taxon>Papilionoideae</taxon>
        <taxon>50 kb inversion clade</taxon>
        <taxon>NPAAA clade</taxon>
        <taxon>Hologalegina</taxon>
        <taxon>IRL clade</taxon>
        <taxon>Trifolieae</taxon>
        <taxon>Trifolium</taxon>
    </lineage>
</organism>
<dbReference type="AlphaFoldDB" id="A0A392TI78"/>
<dbReference type="Proteomes" id="UP000265520">
    <property type="component" value="Unassembled WGS sequence"/>
</dbReference>
<evidence type="ECO:0000313" key="3">
    <source>
        <dbReference type="Proteomes" id="UP000265520"/>
    </source>
</evidence>
<feature type="non-terminal residue" evidence="2">
    <location>
        <position position="56"/>
    </location>
</feature>
<evidence type="ECO:0000313" key="2">
    <source>
        <dbReference type="EMBL" id="MCI60708.1"/>
    </source>
</evidence>
<comment type="caution">
    <text evidence="2">The sequence shown here is derived from an EMBL/GenBank/DDBJ whole genome shotgun (WGS) entry which is preliminary data.</text>
</comment>
<keyword evidence="3" id="KW-1185">Reference proteome</keyword>
<proteinExistence type="predicted"/>
<reference evidence="2 3" key="1">
    <citation type="journal article" date="2018" name="Front. Plant Sci.">
        <title>Red Clover (Trifolium pratense) and Zigzag Clover (T. medium) - A Picture of Genomic Similarities and Differences.</title>
        <authorList>
            <person name="Dluhosova J."/>
            <person name="Istvanek J."/>
            <person name="Nedelnik J."/>
            <person name="Repkova J."/>
        </authorList>
    </citation>
    <scope>NUCLEOTIDE SEQUENCE [LARGE SCALE GENOMIC DNA]</scope>
    <source>
        <strain evidence="3">cv. 10/8</strain>
        <tissue evidence="2">Leaf</tissue>
    </source>
</reference>
<sequence length="56" mass="6314">MSSLITLKGMLARLHRKVHPGNNNFWVMAYTFQLPLASSRPNGHKPSSPSSWYGFP</sequence>
<feature type="region of interest" description="Disordered" evidence="1">
    <location>
        <begin position="37"/>
        <end position="56"/>
    </location>
</feature>
<feature type="compositionally biased region" description="Polar residues" evidence="1">
    <location>
        <begin position="39"/>
        <end position="56"/>
    </location>
</feature>
<evidence type="ECO:0000256" key="1">
    <source>
        <dbReference type="SAM" id="MobiDB-lite"/>
    </source>
</evidence>
<dbReference type="EMBL" id="LXQA010586572">
    <property type="protein sequence ID" value="MCI60708.1"/>
    <property type="molecule type" value="Genomic_DNA"/>
</dbReference>
<accession>A0A392TI78</accession>
<name>A0A392TI78_9FABA</name>
<protein>
    <submittedName>
        <fullName evidence="2">Uncharacterized protein</fullName>
    </submittedName>
</protein>